<keyword evidence="4" id="KW-1185">Reference proteome</keyword>
<accession>A0A1R1DWS7</accession>
<evidence type="ECO:0000256" key="1">
    <source>
        <dbReference type="ARBA" id="ARBA00023136"/>
    </source>
</evidence>
<dbReference type="GO" id="GO:0009847">
    <property type="term" value="P:spore germination"/>
    <property type="evidence" value="ECO:0007669"/>
    <property type="project" value="InterPro"/>
</dbReference>
<dbReference type="InterPro" id="IPR004995">
    <property type="entry name" value="Spore_Ger"/>
</dbReference>
<evidence type="ECO:0000313" key="3">
    <source>
        <dbReference type="EMBL" id="OMF44001.1"/>
    </source>
</evidence>
<dbReference type="Gene3D" id="3.30.300.210">
    <property type="entry name" value="Nutrient germinant receptor protein C, domain 3"/>
    <property type="match status" value="1"/>
</dbReference>
<comment type="caution">
    <text evidence="3">The sequence shown here is derived from an EMBL/GenBank/DDBJ whole genome shotgun (WGS) entry which is preliminary data.</text>
</comment>
<organism evidence="3 4">
    <name type="scientific">Paenibacillus rhizosphaerae</name>
    <dbReference type="NCBI Taxonomy" id="297318"/>
    <lineage>
        <taxon>Bacteria</taxon>
        <taxon>Bacillati</taxon>
        <taxon>Bacillota</taxon>
        <taxon>Bacilli</taxon>
        <taxon>Bacillales</taxon>
        <taxon>Paenibacillaceae</taxon>
        <taxon>Paenibacillus</taxon>
    </lineage>
</organism>
<keyword evidence="1" id="KW-0472">Membrane</keyword>
<dbReference type="EMBL" id="MRTP01000028">
    <property type="protein sequence ID" value="OMF44001.1"/>
    <property type="molecule type" value="Genomic_DNA"/>
</dbReference>
<proteinExistence type="predicted"/>
<dbReference type="AlphaFoldDB" id="A0A1R1DWS7"/>
<name>A0A1R1DWS7_9BACL</name>
<dbReference type="Proteomes" id="UP000187172">
    <property type="component" value="Unassembled WGS sequence"/>
</dbReference>
<reference evidence="3 4" key="1">
    <citation type="submission" date="2016-11" db="EMBL/GenBank/DDBJ databases">
        <title>Paenibacillus species isolates.</title>
        <authorList>
            <person name="Beno S.M."/>
        </authorList>
    </citation>
    <scope>NUCLEOTIDE SEQUENCE [LARGE SCALE GENOMIC DNA]</scope>
    <source>
        <strain evidence="3 4">FSL R5-0378</strain>
    </source>
</reference>
<dbReference type="InterPro" id="IPR038501">
    <property type="entry name" value="Spore_GerAC_C_sf"/>
</dbReference>
<dbReference type="GO" id="GO:0016020">
    <property type="term" value="C:membrane"/>
    <property type="evidence" value="ECO:0007669"/>
    <property type="project" value="InterPro"/>
</dbReference>
<evidence type="ECO:0000259" key="2">
    <source>
        <dbReference type="Pfam" id="PF05504"/>
    </source>
</evidence>
<dbReference type="InterPro" id="IPR046953">
    <property type="entry name" value="Spore_GerAC-like_C"/>
</dbReference>
<dbReference type="RefSeq" id="WP_076177037.1">
    <property type="nucleotide sequence ID" value="NZ_MRTP01000028.1"/>
</dbReference>
<sequence length="78" mass="8920">MRDYREAGIRLPQQIGPLVSIVRALVIGQAAVLLSSCRQHPRIWKTLKPHWHETFPELPITVAVHLRYRDPGQTNSSL</sequence>
<feature type="domain" description="Spore germination GerAC-like C-terminal" evidence="2">
    <location>
        <begin position="38"/>
        <end position="72"/>
    </location>
</feature>
<gene>
    <name evidence="3" type="ORF">BK138_35155</name>
</gene>
<dbReference type="STRING" id="297318.BK138_35155"/>
<dbReference type="Pfam" id="PF05504">
    <property type="entry name" value="Spore_GerAC"/>
    <property type="match status" value="1"/>
</dbReference>
<protein>
    <recommendedName>
        <fullName evidence="2">Spore germination GerAC-like C-terminal domain-containing protein</fullName>
    </recommendedName>
</protein>
<dbReference type="Pfam" id="PF03323">
    <property type="entry name" value="GerA"/>
    <property type="match status" value="1"/>
</dbReference>
<evidence type="ECO:0000313" key="4">
    <source>
        <dbReference type="Proteomes" id="UP000187172"/>
    </source>
</evidence>